<evidence type="ECO:0000313" key="1">
    <source>
        <dbReference type="EMBL" id="CAB4127388.1"/>
    </source>
</evidence>
<organism evidence="1">
    <name type="scientific">uncultured Caudovirales phage</name>
    <dbReference type="NCBI Taxonomy" id="2100421"/>
    <lineage>
        <taxon>Viruses</taxon>
        <taxon>Duplodnaviria</taxon>
        <taxon>Heunggongvirae</taxon>
        <taxon>Uroviricota</taxon>
        <taxon>Caudoviricetes</taxon>
        <taxon>Peduoviridae</taxon>
        <taxon>Maltschvirus</taxon>
        <taxon>Maltschvirus maltsch</taxon>
    </lineage>
</organism>
<dbReference type="EMBL" id="LR796208">
    <property type="protein sequence ID" value="CAB4127388.1"/>
    <property type="molecule type" value="Genomic_DNA"/>
</dbReference>
<sequence>MRTSKQNWFETLNSALEAEGLVELWPLGTNISYGENVRIHTDCGRLISIFRDTDGRYERPVHYSIK</sequence>
<name>A0A6J5KXV3_9CAUD</name>
<proteinExistence type="predicted"/>
<accession>A0A6J5KXV3</accession>
<reference evidence="1" key="1">
    <citation type="submission" date="2020-04" db="EMBL/GenBank/DDBJ databases">
        <authorList>
            <person name="Chiriac C."/>
            <person name="Salcher M."/>
            <person name="Ghai R."/>
            <person name="Kavagutti S V."/>
        </authorList>
    </citation>
    <scope>NUCLEOTIDE SEQUENCE</scope>
</reference>
<protein>
    <submittedName>
        <fullName evidence="1">Uncharacterized protein</fullName>
    </submittedName>
</protein>
<gene>
    <name evidence="1" type="ORF">UFOVP84_162</name>
</gene>